<dbReference type="CDD" id="cd03424">
    <property type="entry name" value="NUDIX_ADPRase_Nudt5_UGPPase_Nudt14"/>
    <property type="match status" value="1"/>
</dbReference>
<organism evidence="6 7">
    <name type="scientific">Rhizocola hellebori</name>
    <dbReference type="NCBI Taxonomy" id="1392758"/>
    <lineage>
        <taxon>Bacteria</taxon>
        <taxon>Bacillati</taxon>
        <taxon>Actinomycetota</taxon>
        <taxon>Actinomycetes</taxon>
        <taxon>Micromonosporales</taxon>
        <taxon>Micromonosporaceae</taxon>
        <taxon>Rhizocola</taxon>
    </lineage>
</organism>
<comment type="similarity">
    <text evidence="2 4">Belongs to the Nudix hydrolase family.</text>
</comment>
<gene>
    <name evidence="6" type="ORF">Rhe02_19690</name>
</gene>
<dbReference type="GO" id="GO:0016462">
    <property type="term" value="F:pyrophosphatase activity"/>
    <property type="evidence" value="ECO:0007669"/>
    <property type="project" value="UniProtKB-ARBA"/>
</dbReference>
<dbReference type="SUPFAM" id="SSF55811">
    <property type="entry name" value="Nudix"/>
    <property type="match status" value="1"/>
</dbReference>
<keyword evidence="7" id="KW-1185">Reference proteome</keyword>
<dbReference type="Proteomes" id="UP000612899">
    <property type="component" value="Unassembled WGS sequence"/>
</dbReference>
<dbReference type="GO" id="GO:0019693">
    <property type="term" value="P:ribose phosphate metabolic process"/>
    <property type="evidence" value="ECO:0007669"/>
    <property type="project" value="TreeGrafter"/>
</dbReference>
<evidence type="ECO:0000259" key="5">
    <source>
        <dbReference type="PROSITE" id="PS51462"/>
    </source>
</evidence>
<accession>A0A8J3Q5Q7</accession>
<dbReference type="EMBL" id="BONY01000010">
    <property type="protein sequence ID" value="GIH03902.1"/>
    <property type="molecule type" value="Genomic_DNA"/>
</dbReference>
<evidence type="ECO:0000256" key="2">
    <source>
        <dbReference type="ARBA" id="ARBA00005582"/>
    </source>
</evidence>
<protein>
    <recommendedName>
        <fullName evidence="5">Nudix hydrolase domain-containing protein</fullName>
    </recommendedName>
</protein>
<dbReference type="Pfam" id="PF00293">
    <property type="entry name" value="NUDIX"/>
    <property type="match status" value="1"/>
</dbReference>
<dbReference type="InterPro" id="IPR015797">
    <property type="entry name" value="NUDIX_hydrolase-like_dom_sf"/>
</dbReference>
<dbReference type="PROSITE" id="PS00893">
    <property type="entry name" value="NUDIX_BOX"/>
    <property type="match status" value="1"/>
</dbReference>
<dbReference type="InterPro" id="IPR020084">
    <property type="entry name" value="NUDIX_hydrolase_CS"/>
</dbReference>
<dbReference type="PANTHER" id="PTHR11839:SF18">
    <property type="entry name" value="NUDIX HYDROLASE DOMAIN-CONTAINING PROTEIN"/>
    <property type="match status" value="1"/>
</dbReference>
<proteinExistence type="inferred from homology"/>
<dbReference type="InterPro" id="IPR000086">
    <property type="entry name" value="NUDIX_hydrolase_dom"/>
</dbReference>
<evidence type="ECO:0000313" key="7">
    <source>
        <dbReference type="Proteomes" id="UP000612899"/>
    </source>
</evidence>
<dbReference type="PROSITE" id="PS51462">
    <property type="entry name" value="NUDIX"/>
    <property type="match status" value="1"/>
</dbReference>
<dbReference type="GO" id="GO:0006753">
    <property type="term" value="P:nucleoside phosphate metabolic process"/>
    <property type="evidence" value="ECO:0007669"/>
    <property type="project" value="TreeGrafter"/>
</dbReference>
<evidence type="ECO:0000256" key="4">
    <source>
        <dbReference type="RuleBase" id="RU003476"/>
    </source>
</evidence>
<comment type="cofactor">
    <cofactor evidence="1">
        <name>Mg(2+)</name>
        <dbReference type="ChEBI" id="CHEBI:18420"/>
    </cofactor>
</comment>
<evidence type="ECO:0000313" key="6">
    <source>
        <dbReference type="EMBL" id="GIH03902.1"/>
    </source>
</evidence>
<feature type="domain" description="Nudix hydrolase" evidence="5">
    <location>
        <begin position="69"/>
        <end position="199"/>
    </location>
</feature>
<sequence>MLIYTELGSSHATGHAPVACGWHDQPVTQQRGPWTQHSTSTLMRRQRFEVRSDEVTQPGGGRTIYDWIHAPDKVRVAVLTDAGELLIVQQTLYLPGLTLWELPGGGVEPGETPEQAARRELLEETGFTVSTLTSHGSVWPLPGLTSSQVHLFSATGLSGEGRPRLQESEADLVQLRVPLEQAVAACTGGGLLRCAASAQLVLTIAR</sequence>
<keyword evidence="3 4" id="KW-0378">Hydrolase</keyword>
<comment type="caution">
    <text evidence="6">The sequence shown here is derived from an EMBL/GenBank/DDBJ whole genome shotgun (WGS) entry which is preliminary data.</text>
</comment>
<reference evidence="6" key="1">
    <citation type="submission" date="2021-01" db="EMBL/GenBank/DDBJ databases">
        <title>Whole genome shotgun sequence of Rhizocola hellebori NBRC 109834.</title>
        <authorList>
            <person name="Komaki H."/>
            <person name="Tamura T."/>
        </authorList>
    </citation>
    <scope>NUCLEOTIDE SEQUENCE</scope>
    <source>
        <strain evidence="6">NBRC 109834</strain>
    </source>
</reference>
<dbReference type="InterPro" id="IPR020476">
    <property type="entry name" value="Nudix_hydrolase"/>
</dbReference>
<dbReference type="PRINTS" id="PR00502">
    <property type="entry name" value="NUDIXFAMILY"/>
</dbReference>
<evidence type="ECO:0000256" key="3">
    <source>
        <dbReference type="ARBA" id="ARBA00022801"/>
    </source>
</evidence>
<evidence type="ECO:0000256" key="1">
    <source>
        <dbReference type="ARBA" id="ARBA00001946"/>
    </source>
</evidence>
<name>A0A8J3Q5Q7_9ACTN</name>
<dbReference type="AlphaFoldDB" id="A0A8J3Q5Q7"/>
<dbReference type="Gene3D" id="3.90.79.10">
    <property type="entry name" value="Nucleoside Triphosphate Pyrophosphohydrolase"/>
    <property type="match status" value="1"/>
</dbReference>
<dbReference type="PANTHER" id="PTHR11839">
    <property type="entry name" value="UDP/ADP-SUGAR PYROPHOSPHATASE"/>
    <property type="match status" value="1"/>
</dbReference>